<evidence type="ECO:0000259" key="1">
    <source>
        <dbReference type="PROSITE" id="PS51186"/>
    </source>
</evidence>
<dbReference type="STRING" id="1249627.D779_0013"/>
<name>W9VJK3_9GAMM</name>
<dbReference type="EMBL" id="AONC01000001">
    <property type="protein sequence ID" value="EXJ17186.1"/>
    <property type="molecule type" value="Genomic_DNA"/>
</dbReference>
<comment type="caution">
    <text evidence="2">The sequence shown here is derived from an EMBL/GenBank/DDBJ whole genome shotgun (WGS) entry which is preliminary data.</text>
</comment>
<evidence type="ECO:0000313" key="3">
    <source>
        <dbReference type="Proteomes" id="UP000019460"/>
    </source>
</evidence>
<gene>
    <name evidence="2" type="ORF">D779_0013</name>
</gene>
<dbReference type="eggNOG" id="COG2227">
    <property type="taxonomic scope" value="Bacteria"/>
</dbReference>
<dbReference type="InterPro" id="IPR000182">
    <property type="entry name" value="GNAT_dom"/>
</dbReference>
<dbReference type="SUPFAM" id="SSF55729">
    <property type="entry name" value="Acyl-CoA N-acyltransferases (Nat)"/>
    <property type="match status" value="1"/>
</dbReference>
<protein>
    <recommendedName>
        <fullName evidence="1">N-acetyltransferase domain-containing protein</fullName>
    </recommendedName>
</protein>
<proteinExistence type="predicted"/>
<dbReference type="Gene3D" id="3.40.630.30">
    <property type="match status" value="1"/>
</dbReference>
<reference evidence="2 3" key="1">
    <citation type="submission" date="2012-11" db="EMBL/GenBank/DDBJ databases">
        <title>Genome assembly of Thiorhodococcus sp. AK35.</title>
        <authorList>
            <person name="Nupur N."/>
            <person name="Khatri I."/>
            <person name="Subramanian S."/>
            <person name="Pinnaka A."/>
        </authorList>
    </citation>
    <scope>NUCLEOTIDE SEQUENCE [LARGE SCALE GENOMIC DNA]</scope>
    <source>
        <strain evidence="2 3">AK35</strain>
    </source>
</reference>
<dbReference type="RefSeq" id="WP_043747641.1">
    <property type="nucleotide sequence ID" value="NZ_AONC01000001.1"/>
</dbReference>
<dbReference type="InterPro" id="IPR016181">
    <property type="entry name" value="Acyl_CoA_acyltransferase"/>
</dbReference>
<accession>W9VJK3</accession>
<dbReference type="GO" id="GO:0016747">
    <property type="term" value="F:acyltransferase activity, transferring groups other than amino-acyl groups"/>
    <property type="evidence" value="ECO:0007669"/>
    <property type="project" value="InterPro"/>
</dbReference>
<organism evidence="2 3">
    <name type="scientific">Imhoffiella purpurea</name>
    <dbReference type="NCBI Taxonomy" id="1249627"/>
    <lineage>
        <taxon>Bacteria</taxon>
        <taxon>Pseudomonadati</taxon>
        <taxon>Pseudomonadota</taxon>
        <taxon>Gammaproteobacteria</taxon>
        <taxon>Chromatiales</taxon>
        <taxon>Chromatiaceae</taxon>
        <taxon>Imhoffiella</taxon>
    </lineage>
</organism>
<sequence>MSDYRIRVCESDDEAALCALFERVFGQPRSLEAWRWKFERSRDLGASSEPHSLLASSAAGEIVGHAGAVVLPGWFRGRPIPMVQVCDVMVHPEHRGGLGEGNLFTLLLRALLDRISERMPSSFRYGFPGQRPYLLGERAKVYERMEIAEAIDLSPEAGGRSIWRASPLDWQDPRLDRLWARRRGRFDLGVVRDRAYLDWRYARNPSHVYHLTGIGLLGRLVGWVVSRPDGDRDLLVDLLLPAHGAGQALTAVAAEIASAGSRAATLWLPESWRAKLRLSGRETPVVTALMSRKSPIGTAEAKRMLYYTMGDVDIF</sequence>
<dbReference type="PROSITE" id="PS51186">
    <property type="entry name" value="GNAT"/>
    <property type="match status" value="1"/>
</dbReference>
<evidence type="ECO:0000313" key="2">
    <source>
        <dbReference type="EMBL" id="EXJ17186.1"/>
    </source>
</evidence>
<dbReference type="OrthoDB" id="8542820at2"/>
<feature type="domain" description="N-acetyltransferase" evidence="1">
    <location>
        <begin position="4"/>
        <end position="148"/>
    </location>
</feature>
<dbReference type="AlphaFoldDB" id="W9VJK3"/>
<keyword evidence="3" id="KW-1185">Reference proteome</keyword>
<dbReference type="Proteomes" id="UP000019460">
    <property type="component" value="Unassembled WGS sequence"/>
</dbReference>
<dbReference type="Pfam" id="PF13527">
    <property type="entry name" value="Acetyltransf_9"/>
    <property type="match status" value="1"/>
</dbReference>